<reference evidence="2" key="1">
    <citation type="submission" date="2023-08" db="EMBL/GenBank/DDBJ databases">
        <title>Comparative genomics and taxonomic characterization of three novel marine species of genus Marivirga.</title>
        <authorList>
            <person name="Muhammad N."/>
            <person name="Kim S.-G."/>
        </authorList>
    </citation>
    <scope>NUCLEOTIDE SEQUENCE [LARGE SCALE GENOMIC DNA]</scope>
    <source>
        <strain evidence="2">ABR2-2</strain>
    </source>
</reference>
<name>A0AA49GIU1_9BACT</name>
<evidence type="ECO:0000313" key="3">
    <source>
        <dbReference type="Proteomes" id="UP001244443"/>
    </source>
</evidence>
<dbReference type="InterPro" id="IPR011250">
    <property type="entry name" value="OMP/PagP_B-barrel"/>
</dbReference>
<dbReference type="SUPFAM" id="SSF56925">
    <property type="entry name" value="OMPA-like"/>
    <property type="match status" value="1"/>
</dbReference>
<dbReference type="EMBL" id="CP129970">
    <property type="protein sequence ID" value="WKK86234.2"/>
    <property type="molecule type" value="Genomic_DNA"/>
</dbReference>
<accession>A0AA49GIU1</accession>
<sequence>MKQLFSLILLSFISISYINAQKHSVGISYDYIYDGGTTGFAMLAGASSYHHIKGNKIGLVYSYKLNDHFSLNSGLQYQQNWMQTRNISSTGELQTWDFKVETINVPFLLHANILKYLFAEAGPLLNFQTNAVDDYGTDQQSGIGFSLAAGIQYHYNQFRVLIKPESQIQSLIPFQKENYHSRIISNSISVALTYSF</sequence>
<dbReference type="Proteomes" id="UP001244443">
    <property type="component" value="Chromosome"/>
</dbReference>
<keyword evidence="3" id="KW-1185">Reference proteome</keyword>
<organism evidence="2 3">
    <name type="scientific">Marivirga arenosa</name>
    <dbReference type="NCBI Taxonomy" id="3059076"/>
    <lineage>
        <taxon>Bacteria</taxon>
        <taxon>Pseudomonadati</taxon>
        <taxon>Bacteroidota</taxon>
        <taxon>Cytophagia</taxon>
        <taxon>Cytophagales</taxon>
        <taxon>Marivirgaceae</taxon>
        <taxon>Marivirga</taxon>
    </lineage>
</organism>
<dbReference type="Pfam" id="PF13568">
    <property type="entry name" value="OMP_b-brl_2"/>
    <property type="match status" value="1"/>
</dbReference>
<feature type="domain" description="Outer membrane protein beta-barrel" evidence="1">
    <location>
        <begin position="54"/>
        <end position="157"/>
    </location>
</feature>
<dbReference type="AlphaFoldDB" id="A0AA49GIU1"/>
<dbReference type="RefSeq" id="WP_308358252.1">
    <property type="nucleotide sequence ID" value="NZ_CP129970.2"/>
</dbReference>
<dbReference type="InterPro" id="IPR025665">
    <property type="entry name" value="Beta-barrel_OMP_2"/>
</dbReference>
<dbReference type="Gene3D" id="2.40.160.60">
    <property type="entry name" value="Outer membrane protein transport protein (OMPP1/FadL/TodX)"/>
    <property type="match status" value="1"/>
</dbReference>
<evidence type="ECO:0000313" key="2">
    <source>
        <dbReference type="EMBL" id="WKK86234.2"/>
    </source>
</evidence>
<proteinExistence type="predicted"/>
<gene>
    <name evidence="2" type="ORF">QYS48_04435</name>
</gene>
<evidence type="ECO:0000259" key="1">
    <source>
        <dbReference type="Pfam" id="PF13568"/>
    </source>
</evidence>
<protein>
    <submittedName>
        <fullName evidence="2">Outer membrane beta-barrel protein</fullName>
    </submittedName>
</protein>